<dbReference type="HOGENOM" id="CLU_1685901_0_0_11"/>
<evidence type="ECO:0000313" key="1">
    <source>
        <dbReference type="EMBL" id="ACZ32454.1"/>
    </source>
</evidence>
<dbReference type="AlphaFoldDB" id="D1C0Y8"/>
<geneLocation type="plasmid" evidence="1 2">
    <name>pXCEL01</name>
</geneLocation>
<dbReference type="KEGG" id="xce:Xcel_3455"/>
<evidence type="ECO:0000313" key="2">
    <source>
        <dbReference type="Proteomes" id="UP000002255"/>
    </source>
</evidence>
<protein>
    <submittedName>
        <fullName evidence="1">Uncharacterized protein</fullName>
    </submittedName>
</protein>
<sequence>MTVTTSRTSAPAVWPAPGLAWQLRIDARRATPNHAELLQHAADVLDAVGARVDDVEDLDALVLDVERPVDHVALIDRLGEVLVAHPDRTAEQVTVVRHPSLLEARTQPDDWRRPLAFPSSDVEPSRFPMIVISAPLAFASPEWNARRDQAAGGERG</sequence>
<gene>
    <name evidence="1" type="ORF">Xcel_3455</name>
</gene>
<accession>D1C0Y8</accession>
<proteinExistence type="predicted"/>
<keyword evidence="2" id="KW-1185">Reference proteome</keyword>
<dbReference type="EMBL" id="CP001822">
    <property type="protein sequence ID" value="ACZ32454.1"/>
    <property type="molecule type" value="Genomic_DNA"/>
</dbReference>
<dbReference type="Proteomes" id="UP000002255">
    <property type="component" value="Plasmid pXCEL01"/>
</dbReference>
<keyword evidence="1" id="KW-0614">Plasmid</keyword>
<name>D1C0Y8_XYLCX</name>
<organism evidence="1 2">
    <name type="scientific">Xylanimonas cellulosilytica (strain DSM 15894 / JCM 12276 / CECT 5975 / KCTC 9989 / LMG 20990 / NBRC 107835 / XIL07)</name>
    <dbReference type="NCBI Taxonomy" id="446471"/>
    <lineage>
        <taxon>Bacteria</taxon>
        <taxon>Bacillati</taxon>
        <taxon>Actinomycetota</taxon>
        <taxon>Actinomycetes</taxon>
        <taxon>Micrococcales</taxon>
        <taxon>Promicromonosporaceae</taxon>
        <taxon>Xylanimonas</taxon>
    </lineage>
</organism>
<reference evidence="1 2" key="1">
    <citation type="journal article" date="2010" name="Stand. Genomic Sci.">
        <title>Complete genome sequence of Xylanimonas cellulosilytica type strain (XIL07).</title>
        <authorList>
            <person name="Foster B."/>
            <person name="Pukall R."/>
            <person name="Abt B."/>
            <person name="Nolan M."/>
            <person name="Glavina Del Rio T."/>
            <person name="Chen F."/>
            <person name="Lucas S."/>
            <person name="Tice H."/>
            <person name="Pitluck S."/>
            <person name="Cheng J.-F."/>
            <person name="Chertkov O."/>
            <person name="Brettin T."/>
            <person name="Han C."/>
            <person name="Detter J.C."/>
            <person name="Bruce D."/>
            <person name="Goodwin L."/>
            <person name="Ivanova N."/>
            <person name="Mavromatis K."/>
            <person name="Pati A."/>
            <person name="Mikhailova N."/>
            <person name="Chen A."/>
            <person name="Palaniappan K."/>
            <person name="Land M."/>
            <person name="Hauser L."/>
            <person name="Chang Y.-J."/>
            <person name="Jeffries C.D."/>
            <person name="Chain P."/>
            <person name="Rohde M."/>
            <person name="Goeker M."/>
            <person name="Bristow J."/>
            <person name="Eisen J.A."/>
            <person name="Markowitz V."/>
            <person name="Hugenholtz P."/>
            <person name="Kyrpides N.C."/>
            <person name="Klenk H.-P."/>
            <person name="Lapidus A."/>
        </authorList>
    </citation>
    <scope>NUCLEOTIDE SEQUENCE [LARGE SCALE GENOMIC DNA]</scope>
    <source>
        <strain evidence="2">DSM 15894 / CECT 5975 / LMG 20990 / XIL07</strain>
        <plasmid evidence="2">Plasmid pXCEL01</plasmid>
    </source>
</reference>
<dbReference type="RefSeq" id="WP_012880194.1">
    <property type="nucleotide sequence ID" value="NC_013531.1"/>
</dbReference>